<sequence length="42" mass="4641">MQDDYEIFPDVELWLAALVSCGPAFLIAAMMIVSLIQPQFPG</sequence>
<keyword evidence="3" id="KW-1185">Reference proteome</keyword>
<keyword evidence="1" id="KW-0472">Membrane</keyword>
<organism evidence="2 3">
    <name type="scientific">Bradyrhizobium septentrionale</name>
    <dbReference type="NCBI Taxonomy" id="1404411"/>
    <lineage>
        <taxon>Bacteria</taxon>
        <taxon>Pseudomonadati</taxon>
        <taxon>Pseudomonadota</taxon>
        <taxon>Alphaproteobacteria</taxon>
        <taxon>Hyphomicrobiales</taxon>
        <taxon>Nitrobacteraceae</taxon>
        <taxon>Bradyrhizobium</taxon>
    </lineage>
</organism>
<name>A0ABZ2P4S8_9BRAD</name>
<reference evidence="2" key="1">
    <citation type="journal article" date="2021" name="Int. J. Syst. Evol. Microbiol.">
        <title>Bradyrhizobium septentrionale sp. nov. (sv. septentrionale) and Bradyrhizobium quebecense sp. nov. (sv. septentrionale) associated with legumes native to Canada possess rearranged symbiosis genes and numerous insertion sequences.</title>
        <authorList>
            <person name="Bromfield E.S.P."/>
            <person name="Cloutier S."/>
        </authorList>
    </citation>
    <scope>NUCLEOTIDE SEQUENCE</scope>
    <source>
        <strain evidence="2">5S5</strain>
    </source>
</reference>
<feature type="transmembrane region" description="Helical" evidence="1">
    <location>
        <begin position="13"/>
        <end position="36"/>
    </location>
</feature>
<reference evidence="2" key="2">
    <citation type="submission" date="2024-03" db="EMBL/GenBank/DDBJ databases">
        <authorList>
            <person name="Bromfield E.S.P."/>
            <person name="Cloutier S."/>
        </authorList>
    </citation>
    <scope>NUCLEOTIDE SEQUENCE</scope>
    <source>
        <strain evidence="2">5S5</strain>
    </source>
</reference>
<protein>
    <submittedName>
        <fullName evidence="2">Uncharacterized protein</fullName>
    </submittedName>
</protein>
<proteinExistence type="predicted"/>
<evidence type="ECO:0000256" key="1">
    <source>
        <dbReference type="SAM" id="Phobius"/>
    </source>
</evidence>
<dbReference type="Proteomes" id="UP001432046">
    <property type="component" value="Chromosome"/>
</dbReference>
<dbReference type="EMBL" id="CP147711">
    <property type="protein sequence ID" value="WXC81716.1"/>
    <property type="molecule type" value="Genomic_DNA"/>
</dbReference>
<gene>
    <name evidence="2" type="ORF">WDK88_08935</name>
</gene>
<dbReference type="RefSeq" id="WP_338821977.1">
    <property type="nucleotide sequence ID" value="NZ_CP147708.1"/>
</dbReference>
<evidence type="ECO:0000313" key="3">
    <source>
        <dbReference type="Proteomes" id="UP001432046"/>
    </source>
</evidence>
<keyword evidence="1" id="KW-0812">Transmembrane</keyword>
<accession>A0ABZ2P4S8</accession>
<keyword evidence="1" id="KW-1133">Transmembrane helix</keyword>
<evidence type="ECO:0000313" key="2">
    <source>
        <dbReference type="EMBL" id="WXC81716.1"/>
    </source>
</evidence>